<dbReference type="OrthoDB" id="1779801at2"/>
<keyword evidence="2" id="KW-1185">Reference proteome</keyword>
<organism evidence="1 2">
    <name type="scientific">Mediterraneibacter catenae</name>
    <dbReference type="NCBI Taxonomy" id="2594882"/>
    <lineage>
        <taxon>Bacteria</taxon>
        <taxon>Bacillati</taxon>
        <taxon>Bacillota</taxon>
        <taxon>Clostridia</taxon>
        <taxon>Lachnospirales</taxon>
        <taxon>Lachnospiraceae</taxon>
        <taxon>Mediterraneibacter</taxon>
    </lineage>
</organism>
<dbReference type="EMBL" id="VMSO01000002">
    <property type="protein sequence ID" value="KAA8502554.1"/>
    <property type="molecule type" value="Genomic_DNA"/>
</dbReference>
<dbReference type="AlphaFoldDB" id="A0A5M9I039"/>
<dbReference type="InterPro" id="IPR014198">
    <property type="entry name" value="Spore_III_AB"/>
</dbReference>
<protein>
    <submittedName>
        <fullName evidence="1">Stage III sporulation protein AB</fullName>
    </submittedName>
</protein>
<name>A0A5M9I039_9FIRM</name>
<dbReference type="Pfam" id="PF09548">
    <property type="entry name" value="Spore_III_AB"/>
    <property type="match status" value="1"/>
</dbReference>
<proteinExistence type="predicted"/>
<dbReference type="RefSeq" id="WP_150310207.1">
    <property type="nucleotide sequence ID" value="NZ_VMSO01000002.1"/>
</dbReference>
<reference evidence="1" key="1">
    <citation type="submission" date="2019-07" db="EMBL/GenBank/DDBJ databases">
        <authorList>
            <person name="Wongkuna S."/>
            <person name="Scaria J."/>
        </authorList>
    </citation>
    <scope>NUCLEOTIDE SEQUENCE [LARGE SCALE GENOMIC DNA]</scope>
    <source>
        <strain evidence="1">SW178</strain>
    </source>
</reference>
<accession>A0A5M9I039</accession>
<evidence type="ECO:0000313" key="1">
    <source>
        <dbReference type="EMBL" id="KAA8502554.1"/>
    </source>
</evidence>
<sequence>MQRVIGAILILTATSGAGYVYCSELKAYLEKMQYLRYVFSLIKGEIAYTHAPLPEVFQEVARRIKKPYRTWLMETAREVEQRTETGFVRAWSRCIDRYLKSLGLKQEHSILIKEPGTFLGSLEQETLDHTLQMYLNRVDLEIEKLREGLAAKTRIGSCLGVMSGIFLIVILI</sequence>
<dbReference type="Proteomes" id="UP000322025">
    <property type="component" value="Unassembled WGS sequence"/>
</dbReference>
<gene>
    <name evidence="1" type="ORF">FNY66_02670</name>
</gene>
<dbReference type="PIRSF" id="PIRSF021435">
    <property type="entry name" value="SpoIIIAB"/>
    <property type="match status" value="1"/>
</dbReference>
<evidence type="ECO:0000313" key="2">
    <source>
        <dbReference type="Proteomes" id="UP000322025"/>
    </source>
</evidence>
<comment type="caution">
    <text evidence="1">The sequence shown here is derived from an EMBL/GenBank/DDBJ whole genome shotgun (WGS) entry which is preliminary data.</text>
</comment>